<dbReference type="KEGG" id="dha:DEHA2C00506g"/>
<dbReference type="EMBL" id="CR382135">
    <property type="protein sequence ID" value="CAG85724.1"/>
    <property type="molecule type" value="Genomic_DNA"/>
</dbReference>
<feature type="transmembrane region" description="Helical" evidence="5">
    <location>
        <begin position="420"/>
        <end position="437"/>
    </location>
</feature>
<protein>
    <submittedName>
        <fullName evidence="7">DEHA2C00506p</fullName>
    </submittedName>
</protein>
<evidence type="ECO:0000256" key="3">
    <source>
        <dbReference type="ARBA" id="ARBA00022989"/>
    </source>
</evidence>
<evidence type="ECO:0000256" key="5">
    <source>
        <dbReference type="SAM" id="Phobius"/>
    </source>
</evidence>
<feature type="transmembrane region" description="Helical" evidence="5">
    <location>
        <begin position="42"/>
        <end position="62"/>
    </location>
</feature>
<gene>
    <name evidence="7" type="ordered locus">DEHA2C00506g</name>
</gene>
<keyword evidence="3 5" id="KW-1133">Transmembrane helix</keyword>
<dbReference type="InterPro" id="IPR020846">
    <property type="entry name" value="MFS_dom"/>
</dbReference>
<evidence type="ECO:0000259" key="6">
    <source>
        <dbReference type="PROSITE" id="PS50850"/>
    </source>
</evidence>
<keyword evidence="8" id="KW-1185">Reference proteome</keyword>
<dbReference type="OrthoDB" id="3936150at2759"/>
<dbReference type="GO" id="GO:0022857">
    <property type="term" value="F:transmembrane transporter activity"/>
    <property type="evidence" value="ECO:0007669"/>
    <property type="project" value="InterPro"/>
</dbReference>
<accession>Q6BVR7</accession>
<evidence type="ECO:0000313" key="8">
    <source>
        <dbReference type="Proteomes" id="UP000000599"/>
    </source>
</evidence>
<feature type="domain" description="Major facilitator superfamily (MFS) profile" evidence="6">
    <location>
        <begin position="44"/>
        <end position="476"/>
    </location>
</feature>
<feature type="transmembrane region" description="Helical" evidence="5">
    <location>
        <begin position="166"/>
        <end position="187"/>
    </location>
</feature>
<sequence>MDSINLYKEEYSVLSKEVDFIVNWGPEDAAKNPLNWSKRKRFGCTVMLAFISFLVTLASSIGSGTYESIMEDFKVTKEVAGMTTSLFLVGFAMGAPVLAPLCEEFGRLPIYIVSMFVFSCFQVGAATSKNMASLGICRFFAGFFGTTPLSNAGGSIADMWQPDKRTLAFPFFGVSGFLGPCLGPVIGSYLTVSYLGWRWTNYMVAILAFAFSLACFFFMPETYCPIIMDLKAASIRQMTGDKRYISYHEFQREGKSPFSLSVFMRPFLFAVGEPIVTCFTICISITYIVLFSDFESFPIIFATWGFSTAKSSLPFIAVTIGILSNLFIVAPIAYIIYMKEVNENGSIEKVDPESRLIPLMFCCWLIPISLLWISWTTYDTISPWSSIVSTFFFGVGMMQVFLTTYSYIIDAYGVNSASALSSLTLVRYNVSAAMIHITDPMYNNLGIHWAASLLAFLSLIICAVPFVFYVFGPKIRSHSKFTDPAKHED</sequence>
<dbReference type="eggNOG" id="KOG0255">
    <property type="taxonomic scope" value="Eukaryota"/>
</dbReference>
<dbReference type="Pfam" id="PF07690">
    <property type="entry name" value="MFS_1"/>
    <property type="match status" value="1"/>
</dbReference>
<feature type="transmembrane region" description="Helical" evidence="5">
    <location>
        <begin position="449"/>
        <end position="471"/>
    </location>
</feature>
<dbReference type="PANTHER" id="PTHR23502:SF47">
    <property type="entry name" value="MAJOR FACILITATOR SUPERFAMILY (MFS) PROFILE DOMAIN-CONTAINING PROTEIN-RELATED"/>
    <property type="match status" value="1"/>
</dbReference>
<dbReference type="Gene3D" id="1.20.1250.20">
    <property type="entry name" value="MFS general substrate transporter like domains"/>
    <property type="match status" value="1"/>
</dbReference>
<feature type="transmembrane region" description="Helical" evidence="5">
    <location>
        <begin position="312"/>
        <end position="336"/>
    </location>
</feature>
<dbReference type="OMA" id="GIFGCPP"/>
<comment type="subcellular location">
    <subcellularLocation>
        <location evidence="1">Membrane</location>
        <topology evidence="1">Multi-pass membrane protein</topology>
    </subcellularLocation>
</comment>
<dbReference type="GeneID" id="2900058"/>
<dbReference type="SUPFAM" id="SSF103473">
    <property type="entry name" value="MFS general substrate transporter"/>
    <property type="match status" value="1"/>
</dbReference>
<feature type="transmembrane region" description="Helical" evidence="5">
    <location>
        <begin position="267"/>
        <end position="292"/>
    </location>
</feature>
<evidence type="ECO:0000256" key="1">
    <source>
        <dbReference type="ARBA" id="ARBA00004141"/>
    </source>
</evidence>
<dbReference type="FunFam" id="1.20.1250.20:FF:000082">
    <property type="entry name" value="MFS multidrug transporter, putative"/>
    <property type="match status" value="1"/>
</dbReference>
<name>Q6BVR7_DEBHA</name>
<dbReference type="InParanoid" id="Q6BVR7"/>
<feature type="transmembrane region" description="Helical" evidence="5">
    <location>
        <begin position="199"/>
        <end position="219"/>
    </location>
</feature>
<evidence type="ECO:0000256" key="2">
    <source>
        <dbReference type="ARBA" id="ARBA00022692"/>
    </source>
</evidence>
<dbReference type="PROSITE" id="PS50850">
    <property type="entry name" value="MFS"/>
    <property type="match status" value="1"/>
</dbReference>
<feature type="transmembrane region" description="Helical" evidence="5">
    <location>
        <begin position="131"/>
        <end position="154"/>
    </location>
</feature>
<dbReference type="GO" id="GO:0005886">
    <property type="term" value="C:plasma membrane"/>
    <property type="evidence" value="ECO:0007669"/>
    <property type="project" value="TreeGrafter"/>
</dbReference>
<keyword evidence="4 5" id="KW-0472">Membrane</keyword>
<dbReference type="AlphaFoldDB" id="Q6BVR7"/>
<dbReference type="Proteomes" id="UP000000599">
    <property type="component" value="Chromosome C"/>
</dbReference>
<dbReference type="VEuPathDB" id="FungiDB:DEHA2C00506g"/>
<feature type="transmembrane region" description="Helical" evidence="5">
    <location>
        <begin position="108"/>
        <end position="125"/>
    </location>
</feature>
<dbReference type="PANTHER" id="PTHR23502">
    <property type="entry name" value="MAJOR FACILITATOR SUPERFAMILY"/>
    <property type="match status" value="1"/>
</dbReference>
<feature type="transmembrane region" description="Helical" evidence="5">
    <location>
        <begin position="387"/>
        <end position="408"/>
    </location>
</feature>
<dbReference type="InterPro" id="IPR011701">
    <property type="entry name" value="MFS"/>
</dbReference>
<dbReference type="HOGENOM" id="CLU_008455_11_5_1"/>
<dbReference type="InterPro" id="IPR036259">
    <property type="entry name" value="MFS_trans_sf"/>
</dbReference>
<dbReference type="RefSeq" id="XP_457702.1">
    <property type="nucleotide sequence ID" value="XM_457702.1"/>
</dbReference>
<keyword evidence="2 5" id="KW-0812">Transmembrane</keyword>
<evidence type="ECO:0000256" key="4">
    <source>
        <dbReference type="ARBA" id="ARBA00023136"/>
    </source>
</evidence>
<proteinExistence type="predicted"/>
<organism evidence="7 8">
    <name type="scientific">Debaryomyces hansenii (strain ATCC 36239 / CBS 767 / BCRC 21394 / JCM 1990 / NBRC 0083 / IGC 2968)</name>
    <name type="common">Yeast</name>
    <name type="synonym">Torulaspora hansenii</name>
    <dbReference type="NCBI Taxonomy" id="284592"/>
    <lineage>
        <taxon>Eukaryota</taxon>
        <taxon>Fungi</taxon>
        <taxon>Dikarya</taxon>
        <taxon>Ascomycota</taxon>
        <taxon>Saccharomycotina</taxon>
        <taxon>Pichiomycetes</taxon>
        <taxon>Debaryomycetaceae</taxon>
        <taxon>Debaryomyces</taxon>
    </lineage>
</organism>
<evidence type="ECO:0000313" key="7">
    <source>
        <dbReference type="EMBL" id="CAG85724.1"/>
    </source>
</evidence>
<feature type="transmembrane region" description="Helical" evidence="5">
    <location>
        <begin position="82"/>
        <end position="101"/>
    </location>
</feature>
<reference evidence="7 8" key="1">
    <citation type="journal article" date="2004" name="Nature">
        <title>Genome evolution in yeasts.</title>
        <authorList>
            <consortium name="Genolevures"/>
            <person name="Dujon B."/>
            <person name="Sherman D."/>
            <person name="Fischer G."/>
            <person name="Durrens P."/>
            <person name="Casaregola S."/>
            <person name="Lafontaine I."/>
            <person name="de Montigny J."/>
            <person name="Marck C."/>
            <person name="Neuveglise C."/>
            <person name="Talla E."/>
            <person name="Goffard N."/>
            <person name="Frangeul L."/>
            <person name="Aigle M."/>
            <person name="Anthouard V."/>
            <person name="Babour A."/>
            <person name="Barbe V."/>
            <person name="Barnay S."/>
            <person name="Blanchin S."/>
            <person name="Beckerich J.M."/>
            <person name="Beyne E."/>
            <person name="Bleykasten C."/>
            <person name="Boisrame A."/>
            <person name="Boyer J."/>
            <person name="Cattolico L."/>
            <person name="Confanioleri F."/>
            <person name="de Daruvar A."/>
            <person name="Despons L."/>
            <person name="Fabre E."/>
            <person name="Fairhead C."/>
            <person name="Ferry-Dumazet H."/>
            <person name="Groppi A."/>
            <person name="Hantraye F."/>
            <person name="Hennequin C."/>
            <person name="Jauniaux N."/>
            <person name="Joyet P."/>
            <person name="Kachouri R."/>
            <person name="Kerrest A."/>
            <person name="Koszul R."/>
            <person name="Lemaire M."/>
            <person name="Lesur I."/>
            <person name="Ma L."/>
            <person name="Muller H."/>
            <person name="Nicaud J.M."/>
            <person name="Nikolski M."/>
            <person name="Oztas S."/>
            <person name="Ozier-Kalogeropoulos O."/>
            <person name="Pellenz S."/>
            <person name="Potier S."/>
            <person name="Richard G.F."/>
            <person name="Straub M.L."/>
            <person name="Suleau A."/>
            <person name="Swennene D."/>
            <person name="Tekaia F."/>
            <person name="Wesolowski-Louvel M."/>
            <person name="Westhof E."/>
            <person name="Wirth B."/>
            <person name="Zeniou-Meyer M."/>
            <person name="Zivanovic I."/>
            <person name="Bolotin-Fukuhara M."/>
            <person name="Thierry A."/>
            <person name="Bouchier C."/>
            <person name="Caudron B."/>
            <person name="Scarpelli C."/>
            <person name="Gaillardin C."/>
            <person name="Weissenbach J."/>
            <person name="Wincker P."/>
            <person name="Souciet J.L."/>
        </authorList>
    </citation>
    <scope>NUCLEOTIDE SEQUENCE [LARGE SCALE GENOMIC DNA]</scope>
    <source>
        <strain evidence="8">ATCC 36239 / CBS 767 / BCRC 21394 / JCM 1990 / NBRC 0083 / IGC 2968</strain>
    </source>
</reference>
<dbReference type="CDD" id="cd17323">
    <property type="entry name" value="MFS_Tpo1_MDR_like"/>
    <property type="match status" value="1"/>
</dbReference>
<feature type="transmembrane region" description="Helical" evidence="5">
    <location>
        <begin position="356"/>
        <end position="375"/>
    </location>
</feature>